<protein>
    <recommendedName>
        <fullName evidence="3">DUF1257 domain-containing protein</fullName>
    </recommendedName>
</protein>
<evidence type="ECO:0000313" key="2">
    <source>
        <dbReference type="Proteomes" id="UP000003781"/>
    </source>
</evidence>
<evidence type="ECO:0000313" key="1">
    <source>
        <dbReference type="EMBL" id="EAZ90047.1"/>
    </source>
</evidence>
<comment type="caution">
    <text evidence="1">The sequence shown here is derived from an EMBL/GenBank/DDBJ whole genome shotgun (WGS) entry which is preliminary data.</text>
</comment>
<dbReference type="OrthoDB" id="9833810at2"/>
<proteinExistence type="predicted"/>
<organism evidence="1 2">
    <name type="scientific">Crocosphaera chwakensis CCY0110</name>
    <dbReference type="NCBI Taxonomy" id="391612"/>
    <lineage>
        <taxon>Bacteria</taxon>
        <taxon>Bacillati</taxon>
        <taxon>Cyanobacteriota</taxon>
        <taxon>Cyanophyceae</taxon>
        <taxon>Oscillatoriophycideae</taxon>
        <taxon>Chroococcales</taxon>
        <taxon>Aphanothecaceae</taxon>
        <taxon>Crocosphaera</taxon>
        <taxon>Crocosphaera chwakensis</taxon>
    </lineage>
</organism>
<dbReference type="Pfam" id="PF06868">
    <property type="entry name" value="DUF1257"/>
    <property type="match status" value="1"/>
</dbReference>
<gene>
    <name evidence="1" type="ORF">CY0110_14915</name>
</gene>
<dbReference type="InterPro" id="IPR009666">
    <property type="entry name" value="Uncharacterised_Ycf35"/>
</dbReference>
<keyword evidence="2" id="KW-1185">Reference proteome</keyword>
<dbReference type="Proteomes" id="UP000003781">
    <property type="component" value="Unassembled WGS sequence"/>
</dbReference>
<sequence>MGLKVTEHQQPVQLNTTWSSQGVAHLVVERSQINSSSDIGFLYEENTYKLVCDDYDLRRSKLPNFKQELGTNYAVATAQRLGYRVKQQETINGQVQITLRGKR</sequence>
<name>A3ITV2_9CHRO</name>
<accession>A3ITV2</accession>
<dbReference type="AlphaFoldDB" id="A3ITV2"/>
<dbReference type="EMBL" id="AAXW01000031">
    <property type="protein sequence ID" value="EAZ90047.1"/>
    <property type="molecule type" value="Genomic_DNA"/>
</dbReference>
<evidence type="ECO:0008006" key="3">
    <source>
        <dbReference type="Google" id="ProtNLM"/>
    </source>
</evidence>
<reference evidence="1 2" key="1">
    <citation type="submission" date="2007-03" db="EMBL/GenBank/DDBJ databases">
        <authorList>
            <person name="Stal L."/>
            <person name="Ferriera S."/>
            <person name="Johnson J."/>
            <person name="Kravitz S."/>
            <person name="Beeson K."/>
            <person name="Sutton G."/>
            <person name="Rogers Y.-H."/>
            <person name="Friedman R."/>
            <person name="Frazier M."/>
            <person name="Venter J.C."/>
        </authorList>
    </citation>
    <scope>NUCLEOTIDE SEQUENCE [LARGE SCALE GENOMIC DNA]</scope>
    <source>
        <strain evidence="1 2">CCY0110</strain>
    </source>
</reference>